<evidence type="ECO:0000256" key="6">
    <source>
        <dbReference type="PROSITE-ProRule" id="PRU00205"/>
    </source>
</evidence>
<reference evidence="10" key="1">
    <citation type="submission" date="2021-02" db="EMBL/GenBank/DDBJ databases">
        <title>Psilocybe cubensis genome.</title>
        <authorList>
            <person name="Mckernan K.J."/>
            <person name="Crawford S."/>
            <person name="Trippe A."/>
            <person name="Kane L.T."/>
            <person name="Mclaughlin S."/>
        </authorList>
    </citation>
    <scope>NUCLEOTIDE SEQUENCE [LARGE SCALE GENOMIC DNA]</scope>
    <source>
        <strain evidence="10">MGC-MH-2018</strain>
    </source>
</reference>
<dbReference type="InterPro" id="IPR016439">
    <property type="entry name" value="Lag1/Lac1-like"/>
</dbReference>
<keyword evidence="5 6" id="KW-0472">Membrane</keyword>
<dbReference type="SMART" id="SM00724">
    <property type="entry name" value="TLC"/>
    <property type="match status" value="1"/>
</dbReference>
<dbReference type="PANTHER" id="PTHR12560:SF0">
    <property type="entry name" value="LD18904P"/>
    <property type="match status" value="1"/>
</dbReference>
<dbReference type="GO" id="GO:0046513">
    <property type="term" value="P:ceramide biosynthetic process"/>
    <property type="evidence" value="ECO:0007669"/>
    <property type="project" value="InterPro"/>
</dbReference>
<dbReference type="PIRSF" id="PIRSF005225">
    <property type="entry name" value="LAG1_LAC1"/>
    <property type="match status" value="1"/>
</dbReference>
<proteinExistence type="inferred from homology"/>
<feature type="domain" description="TLC" evidence="9">
    <location>
        <begin position="138"/>
        <end position="354"/>
    </location>
</feature>
<evidence type="ECO:0000256" key="5">
    <source>
        <dbReference type="ARBA" id="ARBA00023136"/>
    </source>
</evidence>
<dbReference type="PANTHER" id="PTHR12560">
    <property type="entry name" value="LONGEVITY ASSURANCE FACTOR 1 LAG1"/>
    <property type="match status" value="1"/>
</dbReference>
<comment type="subcellular location">
    <subcellularLocation>
        <location evidence="1">Membrane</location>
        <topology evidence="1">Multi-pass membrane protein</topology>
    </subcellularLocation>
</comment>
<keyword evidence="3 6" id="KW-0812">Transmembrane</keyword>
<evidence type="ECO:0000256" key="2">
    <source>
        <dbReference type="ARBA" id="ARBA00009808"/>
    </source>
</evidence>
<comment type="caution">
    <text evidence="10">The sequence shown here is derived from an EMBL/GenBank/DDBJ whole genome shotgun (WGS) entry which is preliminary data.</text>
</comment>
<evidence type="ECO:0000256" key="3">
    <source>
        <dbReference type="ARBA" id="ARBA00022692"/>
    </source>
</evidence>
<feature type="transmembrane region" description="Helical" evidence="8">
    <location>
        <begin position="268"/>
        <end position="287"/>
    </location>
</feature>
<dbReference type="PROSITE" id="PS50922">
    <property type="entry name" value="TLC"/>
    <property type="match status" value="1"/>
</dbReference>
<feature type="region of interest" description="Disordered" evidence="7">
    <location>
        <begin position="90"/>
        <end position="129"/>
    </location>
</feature>
<dbReference type="GO" id="GO:0016020">
    <property type="term" value="C:membrane"/>
    <property type="evidence" value="ECO:0007669"/>
    <property type="project" value="UniProtKB-SubCell"/>
</dbReference>
<dbReference type="GO" id="GO:0050291">
    <property type="term" value="F:sphingosine N-acyltransferase activity"/>
    <property type="evidence" value="ECO:0007669"/>
    <property type="project" value="InterPro"/>
</dbReference>
<evidence type="ECO:0000313" key="10">
    <source>
        <dbReference type="EMBL" id="KAG5169571.1"/>
    </source>
</evidence>
<evidence type="ECO:0000256" key="4">
    <source>
        <dbReference type="ARBA" id="ARBA00022989"/>
    </source>
</evidence>
<accession>A0A8H7XXI6</accession>
<dbReference type="InterPro" id="IPR006634">
    <property type="entry name" value="TLC-dom"/>
</dbReference>
<name>A0A8H7XXI6_PSICU</name>
<evidence type="ECO:0000256" key="8">
    <source>
        <dbReference type="SAM" id="Phobius"/>
    </source>
</evidence>
<feature type="transmembrane region" description="Helical" evidence="8">
    <location>
        <begin position="294"/>
        <end position="311"/>
    </location>
</feature>
<dbReference type="EMBL" id="JAFIQS010000005">
    <property type="protein sequence ID" value="KAG5169571.1"/>
    <property type="molecule type" value="Genomic_DNA"/>
</dbReference>
<feature type="transmembrane region" description="Helical" evidence="8">
    <location>
        <begin position="36"/>
        <end position="58"/>
    </location>
</feature>
<evidence type="ECO:0000259" key="9">
    <source>
        <dbReference type="PROSITE" id="PS50922"/>
    </source>
</evidence>
<dbReference type="AlphaFoldDB" id="A0A8H7XXI6"/>
<sequence>MNTVYALASSPYLTPFYTLQYPTPTPENTDSFHDSAYYTAGKLDICLVITIIAIMAILRDAFRLLIFEPFARWKLFRDLRRRRQAQALEEKKFNGSTNGQAKSNGHIHATNGNGHPNGSVNGNGVTGPTPKELRQLNHKVLRFAEQGWSVVYYTLQWSFGLYVHYNLPTRMLDPTDLWVAYPHKHIAAPVKIYYLTQNAFYLHQILVINAEARRKDHIQMMSHHIITIFLMVGSYFCDFTRVGCVIMVLMDCCDIFLPLAKMIRYLEISQLLCDMTFGVFMISWLITRHILFNFVIYSTIYVGPQHLQWLWDQDGGHYVTKNVYGVFCVLLVALELIQVGWFWLICKVVWRVLTTKDGATDVRSDDEDDLSEAKED</sequence>
<evidence type="ECO:0000256" key="7">
    <source>
        <dbReference type="SAM" id="MobiDB-lite"/>
    </source>
</evidence>
<feature type="compositionally biased region" description="Polar residues" evidence="7">
    <location>
        <begin position="110"/>
        <end position="123"/>
    </location>
</feature>
<gene>
    <name evidence="10" type="ORF">JR316_006127</name>
</gene>
<organism evidence="10">
    <name type="scientific">Psilocybe cubensis</name>
    <name type="common">Psychedelic mushroom</name>
    <name type="synonym">Stropharia cubensis</name>
    <dbReference type="NCBI Taxonomy" id="181762"/>
    <lineage>
        <taxon>Eukaryota</taxon>
        <taxon>Fungi</taxon>
        <taxon>Dikarya</taxon>
        <taxon>Basidiomycota</taxon>
        <taxon>Agaricomycotina</taxon>
        <taxon>Agaricomycetes</taxon>
        <taxon>Agaricomycetidae</taxon>
        <taxon>Agaricales</taxon>
        <taxon>Agaricineae</taxon>
        <taxon>Strophariaceae</taxon>
        <taxon>Psilocybe</taxon>
    </lineage>
</organism>
<keyword evidence="4 8" id="KW-1133">Transmembrane helix</keyword>
<feature type="compositionally biased region" description="Polar residues" evidence="7">
    <location>
        <begin position="94"/>
        <end position="103"/>
    </location>
</feature>
<dbReference type="Pfam" id="PF03798">
    <property type="entry name" value="TRAM_LAG1_CLN8"/>
    <property type="match status" value="1"/>
</dbReference>
<comment type="similarity">
    <text evidence="2">Belongs to the sphingosine N-acyltransferase family.</text>
</comment>
<protein>
    <recommendedName>
        <fullName evidence="9">TLC domain-containing protein</fullName>
    </recommendedName>
</protein>
<feature type="transmembrane region" description="Helical" evidence="8">
    <location>
        <begin position="225"/>
        <end position="248"/>
    </location>
</feature>
<evidence type="ECO:0000256" key="1">
    <source>
        <dbReference type="ARBA" id="ARBA00004141"/>
    </source>
</evidence>
<feature type="transmembrane region" description="Helical" evidence="8">
    <location>
        <begin position="323"/>
        <end position="346"/>
    </location>
</feature>